<dbReference type="OrthoDB" id="3150209at2759"/>
<feature type="coiled-coil region" evidence="1">
    <location>
        <begin position="126"/>
        <end position="160"/>
    </location>
</feature>
<gene>
    <name evidence="2" type="ORF">HETIRDRAFT_416341</name>
</gene>
<name>W4KH72_HETIT</name>
<dbReference type="InParanoid" id="W4KH72"/>
<dbReference type="Proteomes" id="UP000030671">
    <property type="component" value="Unassembled WGS sequence"/>
</dbReference>
<proteinExistence type="predicted"/>
<evidence type="ECO:0000313" key="2">
    <source>
        <dbReference type="EMBL" id="ETW84675.1"/>
    </source>
</evidence>
<organism evidence="2 3">
    <name type="scientific">Heterobasidion irregulare (strain TC 32-1)</name>
    <dbReference type="NCBI Taxonomy" id="747525"/>
    <lineage>
        <taxon>Eukaryota</taxon>
        <taxon>Fungi</taxon>
        <taxon>Dikarya</taxon>
        <taxon>Basidiomycota</taxon>
        <taxon>Agaricomycotina</taxon>
        <taxon>Agaricomycetes</taxon>
        <taxon>Russulales</taxon>
        <taxon>Bondarzewiaceae</taxon>
        <taxon>Heterobasidion</taxon>
        <taxon>Heterobasidion annosum species complex</taxon>
    </lineage>
</organism>
<dbReference type="HOGENOM" id="CLU_1475343_0_0_1"/>
<dbReference type="KEGG" id="hir:HETIRDRAFT_416341"/>
<evidence type="ECO:0000313" key="3">
    <source>
        <dbReference type="Proteomes" id="UP000030671"/>
    </source>
</evidence>
<dbReference type="AlphaFoldDB" id="W4KH72"/>
<keyword evidence="3" id="KW-1185">Reference proteome</keyword>
<dbReference type="EMBL" id="KI925456">
    <property type="protein sequence ID" value="ETW84675.1"/>
    <property type="molecule type" value="Genomic_DNA"/>
</dbReference>
<dbReference type="GeneID" id="20673313"/>
<dbReference type="RefSeq" id="XP_009544313.1">
    <property type="nucleotide sequence ID" value="XM_009546018.1"/>
</dbReference>
<accession>W4KH72</accession>
<reference evidence="2 3" key="1">
    <citation type="journal article" date="2012" name="New Phytol.">
        <title>Insight into trade-off between wood decay and parasitism from the genome of a fungal forest pathogen.</title>
        <authorList>
            <person name="Olson A."/>
            <person name="Aerts A."/>
            <person name="Asiegbu F."/>
            <person name="Belbahri L."/>
            <person name="Bouzid O."/>
            <person name="Broberg A."/>
            <person name="Canback B."/>
            <person name="Coutinho P.M."/>
            <person name="Cullen D."/>
            <person name="Dalman K."/>
            <person name="Deflorio G."/>
            <person name="van Diepen L.T."/>
            <person name="Dunand C."/>
            <person name="Duplessis S."/>
            <person name="Durling M."/>
            <person name="Gonthier P."/>
            <person name="Grimwood J."/>
            <person name="Fossdal C.G."/>
            <person name="Hansson D."/>
            <person name="Henrissat B."/>
            <person name="Hietala A."/>
            <person name="Himmelstrand K."/>
            <person name="Hoffmeister D."/>
            <person name="Hogberg N."/>
            <person name="James T.Y."/>
            <person name="Karlsson M."/>
            <person name="Kohler A."/>
            <person name="Kues U."/>
            <person name="Lee Y.H."/>
            <person name="Lin Y.C."/>
            <person name="Lind M."/>
            <person name="Lindquist E."/>
            <person name="Lombard V."/>
            <person name="Lucas S."/>
            <person name="Lunden K."/>
            <person name="Morin E."/>
            <person name="Murat C."/>
            <person name="Park J."/>
            <person name="Raffaello T."/>
            <person name="Rouze P."/>
            <person name="Salamov A."/>
            <person name="Schmutz J."/>
            <person name="Solheim H."/>
            <person name="Stahlberg J."/>
            <person name="Velez H."/>
            <person name="de Vries R.P."/>
            <person name="Wiebenga A."/>
            <person name="Woodward S."/>
            <person name="Yakovlev I."/>
            <person name="Garbelotto M."/>
            <person name="Martin F."/>
            <person name="Grigoriev I.V."/>
            <person name="Stenlid J."/>
        </authorList>
    </citation>
    <scope>NUCLEOTIDE SEQUENCE [LARGE SCALE GENOMIC DNA]</scope>
    <source>
        <strain evidence="2 3">TC 32-1</strain>
    </source>
</reference>
<evidence type="ECO:0000256" key="1">
    <source>
        <dbReference type="SAM" id="Coils"/>
    </source>
</evidence>
<protein>
    <submittedName>
        <fullName evidence="2">Uncharacterized protein</fullName>
    </submittedName>
</protein>
<sequence>MQTRRPIRSLRMTRSAILANRTLFNTRLEMWNTELKYINARIEEWKGSGQAPNKQHPELRAYLLRALRDNIVFEAKMFSDLRNAFEAIRYRASDRRKINVVLDSMSSGEAVRKHHLAEWKQYEEATNALEDNALTVKETAERMEKEIVKLALMGKNLERLRGDLAGLRSDSGSGDDAVDGVGF</sequence>
<keyword evidence="1" id="KW-0175">Coiled coil</keyword>